<evidence type="ECO:0000313" key="1">
    <source>
        <dbReference type="EMBL" id="MEZ7514916.1"/>
    </source>
</evidence>
<dbReference type="Proteomes" id="UP001568894">
    <property type="component" value="Unassembled WGS sequence"/>
</dbReference>
<reference evidence="1 2" key="1">
    <citation type="submission" date="2023-05" db="EMBL/GenBank/DDBJ databases">
        <title>Adaptations of aquatic viruses from atmosphere-close ecosystems of the Central Arctic Ocean.</title>
        <authorList>
            <person name="Rahlff J."/>
            <person name="Holmfeldt K."/>
        </authorList>
    </citation>
    <scope>NUCLEOTIDE SEQUENCE [LARGE SCALE GENOMIC DNA]</scope>
    <source>
        <strain evidence="1 2">Arc14</strain>
    </source>
</reference>
<proteinExistence type="predicted"/>
<organism evidence="1 2">
    <name type="scientific">Flavobacterium frigidarium</name>
    <dbReference type="NCBI Taxonomy" id="99286"/>
    <lineage>
        <taxon>Bacteria</taxon>
        <taxon>Pseudomonadati</taxon>
        <taxon>Bacteroidota</taxon>
        <taxon>Flavobacteriia</taxon>
        <taxon>Flavobacteriales</taxon>
        <taxon>Flavobacteriaceae</taxon>
        <taxon>Flavobacterium</taxon>
    </lineage>
</organism>
<protein>
    <submittedName>
        <fullName evidence="1">Uncharacterized protein</fullName>
    </submittedName>
</protein>
<name>A0ABV4KBC0_9FLAO</name>
<comment type="caution">
    <text evidence="1">The sequence shown here is derived from an EMBL/GenBank/DDBJ whole genome shotgun (WGS) entry which is preliminary data.</text>
</comment>
<dbReference type="EMBL" id="JASMRN010000004">
    <property type="protein sequence ID" value="MEZ7514916.1"/>
    <property type="molecule type" value="Genomic_DNA"/>
</dbReference>
<dbReference type="RefSeq" id="WP_371569059.1">
    <property type="nucleotide sequence ID" value="NZ_JASMRN010000004.1"/>
</dbReference>
<keyword evidence="2" id="KW-1185">Reference proteome</keyword>
<evidence type="ECO:0000313" key="2">
    <source>
        <dbReference type="Proteomes" id="UP001568894"/>
    </source>
</evidence>
<sequence length="435" mass="47351">MSLTFTECQVEEETIKNQASIETVSVLEAISFLRENNATTSSQTGKKITLQPNFDQISQEKITNTNQLLTVIPIINKQEKASSRILLLKIEKELKSVAFTMYPDDNTTTASFTGKILMQNLNGSFINGYKVKEGIIIAQYIKKNQNNAITSKDIIIDGVTFTDYDVVIVTNYYHNPRNSINFMSLYTGFADTGSESDGSGMNWDYGNGGGGGGGGGGGPVTPTKDPCTTAQESTIVSKNKEYLIALEAINEANAAEEHSITLGKAPNGTMTKAPMNNGGQYIVQINTTWEGAFAALHNHPNNTPLWAGDIYASVQLNVKSSNFTASYILTDGEVYAIVVTNLSLAQDFVKTYPPDQLPNQSPEFPNNIFYDIDGLKSIMGYGNEGRTTAIAFILDKYSAGITLLKQDSSGKFNPIKTQETTQSNGIKTYNTIPCN</sequence>
<gene>
    <name evidence="1" type="ORF">QO192_06420</name>
</gene>
<accession>A0ABV4KBC0</accession>